<dbReference type="InParanoid" id="A0A066VIV7"/>
<dbReference type="InterPro" id="IPR029058">
    <property type="entry name" value="AB_hydrolase_fold"/>
</dbReference>
<dbReference type="PANTHER" id="PTHR47842">
    <property type="entry name" value="EXPRESSED PROTEIN"/>
    <property type="match status" value="1"/>
</dbReference>
<evidence type="ECO:0008006" key="4">
    <source>
        <dbReference type="Google" id="ProtNLM"/>
    </source>
</evidence>
<evidence type="ECO:0000313" key="2">
    <source>
        <dbReference type="EMBL" id="KDN38520.1"/>
    </source>
</evidence>
<dbReference type="PANTHER" id="PTHR47842:SF1">
    <property type="entry name" value="DUF676 DOMAIN-CONTAINING PROTEIN"/>
    <property type="match status" value="1"/>
</dbReference>
<accession>A0A066VIV7</accession>
<sequence>MAKSQTKPLPAIGQRDTQGVLLLLVFIHGFKGSAETTFEDYPSRLAHILRETYPALSVETRVYPTYDTRGQLSTAVESFTEWLIALCVNLESKPLLDEKSGRPKDPKETGRGGGAGSVKVILCGHSMGGLVAADAALSIANEGGLRDGKLWPRVCAVLAYDTPYLGVHPAVFKHSVDKYSGYVKVASDVSSALAPFGAALGASLGFGAASTAAGSNRSNRSGSSGWGRWATTGAAALAAGAAGAGLYASRGTLGSSYTWISSHLDFVGTLWDRSGSDRRIEELGKLEQVLFHCYYTRLGPTSNAVFSSGAGAANAGTSRVFIILPPADKEVAKSFTPCVNTRAKDEVDAHISMFNPMNNDDYYRMGQVSALVIGRSLASERMTGTQSRSQRETDADEPPPDRMQGSRQGDPEILAEQEAQKVQLQEEANAAAEEADKQQEERDREMERRRHLEALERGTNERQGPSVPPEEPSPWA</sequence>
<feature type="region of interest" description="Disordered" evidence="1">
    <location>
        <begin position="379"/>
        <end position="476"/>
    </location>
</feature>
<reference evidence="2 3" key="1">
    <citation type="submission" date="2014-05" db="EMBL/GenBank/DDBJ databases">
        <title>Draft genome sequence of a rare smut relative, Tilletiaria anomala UBC 951.</title>
        <authorList>
            <consortium name="DOE Joint Genome Institute"/>
            <person name="Toome M."/>
            <person name="Kuo A."/>
            <person name="Henrissat B."/>
            <person name="Lipzen A."/>
            <person name="Tritt A."/>
            <person name="Yoshinaga Y."/>
            <person name="Zane M."/>
            <person name="Barry K."/>
            <person name="Grigoriev I.V."/>
            <person name="Spatafora J.W."/>
            <person name="Aimea M.C."/>
        </authorList>
    </citation>
    <scope>NUCLEOTIDE SEQUENCE [LARGE SCALE GENOMIC DNA]</scope>
    <source>
        <strain evidence="2 3">UBC 951</strain>
    </source>
</reference>
<gene>
    <name evidence="2" type="ORF">K437DRAFT_259383</name>
</gene>
<evidence type="ECO:0000313" key="3">
    <source>
        <dbReference type="Proteomes" id="UP000027361"/>
    </source>
</evidence>
<proteinExistence type="predicted"/>
<organism evidence="2 3">
    <name type="scientific">Tilletiaria anomala (strain ATCC 24038 / CBS 436.72 / UBC 951)</name>
    <dbReference type="NCBI Taxonomy" id="1037660"/>
    <lineage>
        <taxon>Eukaryota</taxon>
        <taxon>Fungi</taxon>
        <taxon>Dikarya</taxon>
        <taxon>Basidiomycota</taxon>
        <taxon>Ustilaginomycotina</taxon>
        <taxon>Exobasidiomycetes</taxon>
        <taxon>Georgefischeriales</taxon>
        <taxon>Tilletiariaceae</taxon>
        <taxon>Tilletiaria</taxon>
    </lineage>
</organism>
<dbReference type="AlphaFoldDB" id="A0A066VIV7"/>
<dbReference type="STRING" id="1037660.A0A066VIV7"/>
<protein>
    <recommendedName>
        <fullName evidence="4">DUF676 domain-containing protein</fullName>
    </recommendedName>
</protein>
<keyword evidence="3" id="KW-1185">Reference proteome</keyword>
<dbReference type="EMBL" id="JMSN01000117">
    <property type="protein sequence ID" value="KDN38520.1"/>
    <property type="molecule type" value="Genomic_DNA"/>
</dbReference>
<evidence type="ECO:0000256" key="1">
    <source>
        <dbReference type="SAM" id="MobiDB-lite"/>
    </source>
</evidence>
<dbReference type="Proteomes" id="UP000027361">
    <property type="component" value="Unassembled WGS sequence"/>
</dbReference>
<dbReference type="OrthoDB" id="442243at2759"/>
<comment type="caution">
    <text evidence="2">The sequence shown here is derived from an EMBL/GenBank/DDBJ whole genome shotgun (WGS) entry which is preliminary data.</text>
</comment>
<dbReference type="GeneID" id="25265254"/>
<dbReference type="RefSeq" id="XP_013240744.1">
    <property type="nucleotide sequence ID" value="XM_013385290.1"/>
</dbReference>
<dbReference type="OMA" id="TAETWAH"/>
<name>A0A066VIV7_TILAU</name>
<feature type="compositionally biased region" description="Pro residues" evidence="1">
    <location>
        <begin position="466"/>
        <end position="476"/>
    </location>
</feature>
<dbReference type="SUPFAM" id="SSF53474">
    <property type="entry name" value="alpha/beta-Hydrolases"/>
    <property type="match status" value="1"/>
</dbReference>
<dbReference type="HOGENOM" id="CLU_020826_2_0_1"/>
<dbReference type="Gene3D" id="3.40.50.1820">
    <property type="entry name" value="alpha/beta hydrolase"/>
    <property type="match status" value="1"/>
</dbReference>
<feature type="compositionally biased region" description="Basic and acidic residues" evidence="1">
    <location>
        <begin position="434"/>
        <end position="460"/>
    </location>
</feature>